<keyword evidence="2" id="KW-0472">Membrane</keyword>
<evidence type="ECO:0000313" key="5">
    <source>
        <dbReference type="Proteomes" id="UP000183508"/>
    </source>
</evidence>
<protein>
    <submittedName>
        <fullName evidence="4">Uncharacterized protein</fullName>
    </submittedName>
</protein>
<feature type="compositionally biased region" description="Low complexity" evidence="1">
    <location>
        <begin position="64"/>
        <end position="109"/>
    </location>
</feature>
<gene>
    <name evidence="4" type="ORF">SAMN05421543_12016</name>
</gene>
<evidence type="ECO:0000256" key="1">
    <source>
        <dbReference type="SAM" id="MobiDB-lite"/>
    </source>
</evidence>
<reference evidence="5" key="1">
    <citation type="submission" date="2016-10" db="EMBL/GenBank/DDBJ databases">
        <authorList>
            <person name="Varghese N."/>
        </authorList>
    </citation>
    <scope>NUCLEOTIDE SEQUENCE [LARGE SCALE GENOMIC DNA]</scope>
    <source>
        <strain evidence="5">DSM 17980</strain>
    </source>
</reference>
<feature type="compositionally biased region" description="Polar residues" evidence="1">
    <location>
        <begin position="110"/>
        <end position="134"/>
    </location>
</feature>
<dbReference type="OrthoDB" id="2360753at2"/>
<feature type="region of interest" description="Disordered" evidence="1">
    <location>
        <begin position="64"/>
        <end position="134"/>
    </location>
</feature>
<feature type="signal peptide" evidence="3">
    <location>
        <begin position="1"/>
        <end position="24"/>
    </location>
</feature>
<dbReference type="Proteomes" id="UP000183508">
    <property type="component" value="Unassembled WGS sequence"/>
</dbReference>
<name>A0A1I7KW09_9BACL</name>
<evidence type="ECO:0000256" key="3">
    <source>
        <dbReference type="SAM" id="SignalP"/>
    </source>
</evidence>
<dbReference type="EMBL" id="FPBV01000020">
    <property type="protein sequence ID" value="SFV01620.1"/>
    <property type="molecule type" value="Genomic_DNA"/>
</dbReference>
<dbReference type="InterPro" id="IPR020516">
    <property type="entry name" value="Uncharacterised_YxcD"/>
</dbReference>
<accession>A0A1I7KW09</accession>
<feature type="transmembrane region" description="Helical" evidence="2">
    <location>
        <begin position="192"/>
        <end position="215"/>
    </location>
</feature>
<sequence length="337" mass="34844">MQMRRWILTMAACLLLVQPTIAHAATYRGGSTYSSRVSSSSAFSSGGSSSGSAYPSSYAGSSPSAGSVSGSRAAVGSSVGATEGSSSSYRSGYTTPSSSAGTKTRSSSTYHSGYQSPSPSVRTPNSGYTSGAVQRPSLSTGHVASFGAGMLLGSMLHPFGWGWSAPYAAAPVYASGGIGATPAGMAVAAPGWSWVGTILDLILLAAVVLAIVALVRRRRRKRAGVFATVSPGVTDPSGAGMAMYLDEQAMVDACCEYVARREGCAPQQVEVDLQFDNGRFAADARISGWRHRALSQQDLVDAVAEFVAERESVSPHRVRVDLQFSEQLGVTADAVVV</sequence>
<feature type="chain" id="PRO_5010325983" evidence="3">
    <location>
        <begin position="25"/>
        <end position="337"/>
    </location>
</feature>
<evidence type="ECO:0000256" key="2">
    <source>
        <dbReference type="SAM" id="Phobius"/>
    </source>
</evidence>
<keyword evidence="2" id="KW-0812">Transmembrane</keyword>
<organism evidence="4 5">
    <name type="scientific">Alicyclobacillus macrosporangiidus</name>
    <dbReference type="NCBI Taxonomy" id="392015"/>
    <lineage>
        <taxon>Bacteria</taxon>
        <taxon>Bacillati</taxon>
        <taxon>Bacillota</taxon>
        <taxon>Bacilli</taxon>
        <taxon>Bacillales</taxon>
        <taxon>Alicyclobacillaceae</taxon>
        <taxon>Alicyclobacillus</taxon>
    </lineage>
</organism>
<keyword evidence="2" id="KW-1133">Transmembrane helix</keyword>
<keyword evidence="5" id="KW-1185">Reference proteome</keyword>
<keyword evidence="3" id="KW-0732">Signal</keyword>
<proteinExistence type="predicted"/>
<dbReference type="Pfam" id="PF10850">
    <property type="entry name" value="DUF2653"/>
    <property type="match status" value="2"/>
</dbReference>
<dbReference type="AlphaFoldDB" id="A0A1I7KW09"/>
<evidence type="ECO:0000313" key="4">
    <source>
        <dbReference type="EMBL" id="SFV01620.1"/>
    </source>
</evidence>